<keyword evidence="9 13" id="KW-1133">Transmembrane helix</keyword>
<dbReference type="Proteomes" id="UP000190667">
    <property type="component" value="Unassembled WGS sequence"/>
</dbReference>
<dbReference type="AlphaFoldDB" id="A0A1S8YIJ6"/>
<dbReference type="Pfam" id="PF01292">
    <property type="entry name" value="Ni_hydr_CYTB"/>
    <property type="match status" value="1"/>
</dbReference>
<evidence type="ECO:0000256" key="3">
    <source>
        <dbReference type="ARBA" id="ARBA00022448"/>
    </source>
</evidence>
<dbReference type="GO" id="GO:0005886">
    <property type="term" value="C:plasma membrane"/>
    <property type="evidence" value="ECO:0007669"/>
    <property type="project" value="UniProtKB-SubCell"/>
</dbReference>
<dbReference type="PANTHER" id="PTHR30529">
    <property type="entry name" value="CYTOCHROME B561"/>
    <property type="match status" value="1"/>
</dbReference>
<keyword evidence="10" id="KW-0408">Iron</keyword>
<dbReference type="InterPro" id="IPR016174">
    <property type="entry name" value="Di-haem_cyt_TM"/>
</dbReference>
<evidence type="ECO:0000256" key="1">
    <source>
        <dbReference type="ARBA" id="ARBA00001970"/>
    </source>
</evidence>
<evidence type="ECO:0000256" key="13">
    <source>
        <dbReference type="SAM" id="Phobius"/>
    </source>
</evidence>
<dbReference type="GO" id="GO:0046872">
    <property type="term" value="F:metal ion binding"/>
    <property type="evidence" value="ECO:0007669"/>
    <property type="project" value="UniProtKB-KW"/>
</dbReference>
<dbReference type="InterPro" id="IPR052168">
    <property type="entry name" value="Cytochrome_b561_oxidase"/>
</dbReference>
<keyword evidence="3" id="KW-0813">Transport</keyword>
<organism evidence="15 16">
    <name type="scientific">Izhakiella australiensis</name>
    <dbReference type="NCBI Taxonomy" id="1926881"/>
    <lineage>
        <taxon>Bacteria</taxon>
        <taxon>Pseudomonadati</taxon>
        <taxon>Pseudomonadota</taxon>
        <taxon>Gammaproteobacteria</taxon>
        <taxon>Enterobacterales</taxon>
        <taxon>Erwiniaceae</taxon>
        <taxon>Izhakiella</taxon>
    </lineage>
</organism>
<dbReference type="STRING" id="1926881.BTJ39_17920"/>
<feature type="transmembrane region" description="Helical" evidence="13">
    <location>
        <begin position="12"/>
        <end position="29"/>
    </location>
</feature>
<name>A0A1S8YIJ6_9GAMM</name>
<comment type="subcellular location">
    <subcellularLocation>
        <location evidence="2">Cell membrane</location>
        <topology evidence="2">Multi-pass membrane protein</topology>
    </subcellularLocation>
</comment>
<evidence type="ECO:0000256" key="9">
    <source>
        <dbReference type="ARBA" id="ARBA00022989"/>
    </source>
</evidence>
<keyword evidence="7" id="KW-0479">Metal-binding</keyword>
<protein>
    <submittedName>
        <fullName evidence="15">Cytochrome B</fullName>
    </submittedName>
</protein>
<reference evidence="15 16" key="1">
    <citation type="submission" date="2016-12" db="EMBL/GenBank/DDBJ databases">
        <title>Izhakiella australiana sp. nov. of genus Izhakiella isolated from Australian desert.</title>
        <authorList>
            <person name="Ji M."/>
        </authorList>
    </citation>
    <scope>NUCLEOTIDE SEQUENCE [LARGE SCALE GENOMIC DNA]</scope>
    <source>
        <strain evidence="15 16">D4N98</strain>
    </source>
</reference>
<comment type="caution">
    <text evidence="15">The sequence shown here is derived from an EMBL/GenBank/DDBJ whole genome shotgun (WGS) entry which is preliminary data.</text>
</comment>
<dbReference type="InterPro" id="IPR011577">
    <property type="entry name" value="Cyt_b561_bac/Ni-Hgenase"/>
</dbReference>
<evidence type="ECO:0000256" key="10">
    <source>
        <dbReference type="ARBA" id="ARBA00023004"/>
    </source>
</evidence>
<dbReference type="OrthoDB" id="8589936at2"/>
<evidence type="ECO:0000256" key="5">
    <source>
        <dbReference type="ARBA" id="ARBA00022617"/>
    </source>
</evidence>
<dbReference type="GO" id="GO:0009055">
    <property type="term" value="F:electron transfer activity"/>
    <property type="evidence" value="ECO:0007669"/>
    <property type="project" value="InterPro"/>
</dbReference>
<keyword evidence="11 13" id="KW-0472">Membrane</keyword>
<evidence type="ECO:0000256" key="2">
    <source>
        <dbReference type="ARBA" id="ARBA00004651"/>
    </source>
</evidence>
<evidence type="ECO:0000256" key="12">
    <source>
        <dbReference type="ARBA" id="ARBA00037975"/>
    </source>
</evidence>
<feature type="domain" description="Cytochrome b561 bacterial/Ni-hydrogenase" evidence="14">
    <location>
        <begin position="7"/>
        <end position="174"/>
    </location>
</feature>
<evidence type="ECO:0000256" key="4">
    <source>
        <dbReference type="ARBA" id="ARBA00022475"/>
    </source>
</evidence>
<dbReference type="EMBL" id="MRUL01000015">
    <property type="protein sequence ID" value="OON38536.1"/>
    <property type="molecule type" value="Genomic_DNA"/>
</dbReference>
<keyword evidence="16" id="KW-1185">Reference proteome</keyword>
<feature type="transmembrane region" description="Helical" evidence="13">
    <location>
        <begin position="83"/>
        <end position="104"/>
    </location>
</feature>
<dbReference type="RefSeq" id="WP_078004057.1">
    <property type="nucleotide sequence ID" value="NZ_MRUL01000015.1"/>
</dbReference>
<feature type="transmembrane region" description="Helical" evidence="13">
    <location>
        <begin position="41"/>
        <end position="63"/>
    </location>
</feature>
<dbReference type="NCBIfam" id="NF008566">
    <property type="entry name" value="PRK11513.1"/>
    <property type="match status" value="1"/>
</dbReference>
<evidence type="ECO:0000256" key="6">
    <source>
        <dbReference type="ARBA" id="ARBA00022692"/>
    </source>
</evidence>
<proteinExistence type="inferred from homology"/>
<dbReference type="GO" id="GO:0022904">
    <property type="term" value="P:respiratory electron transport chain"/>
    <property type="evidence" value="ECO:0007669"/>
    <property type="project" value="InterPro"/>
</dbReference>
<keyword evidence="6 13" id="KW-0812">Transmembrane</keyword>
<evidence type="ECO:0000256" key="7">
    <source>
        <dbReference type="ARBA" id="ARBA00022723"/>
    </source>
</evidence>
<comment type="cofactor">
    <cofactor evidence="1">
        <name>heme b</name>
        <dbReference type="ChEBI" id="CHEBI:60344"/>
    </cofactor>
</comment>
<dbReference type="PANTHER" id="PTHR30529:SF4">
    <property type="entry name" value="SUPEROXIDE OXIDASE CYBB"/>
    <property type="match status" value="1"/>
</dbReference>
<evidence type="ECO:0000256" key="8">
    <source>
        <dbReference type="ARBA" id="ARBA00022982"/>
    </source>
</evidence>
<sequence>MKSKFAPSQIALHWLVFILVAIAYTTIELRGYAGRGTALRALMIGTHFSCGAAVLALMLTRIFLRLKHPQPAITPPPPSWQLWLAKLVHWLIYLLFITLPVLGLTSRYLRGADWALFGIAMPTANPGGGDVAGDIIDWHKTLAPLGYWLIGLHAAAALFHHYFIKDNTLLRMMPARRNDAD</sequence>
<keyword evidence="8" id="KW-0249">Electron transport</keyword>
<comment type="similarity">
    <text evidence="12">Belongs to the cytochrome b561 family.</text>
</comment>
<evidence type="ECO:0000313" key="16">
    <source>
        <dbReference type="Proteomes" id="UP000190667"/>
    </source>
</evidence>
<dbReference type="GO" id="GO:0020037">
    <property type="term" value="F:heme binding"/>
    <property type="evidence" value="ECO:0007669"/>
    <property type="project" value="TreeGrafter"/>
</dbReference>
<feature type="transmembrane region" description="Helical" evidence="13">
    <location>
        <begin position="145"/>
        <end position="164"/>
    </location>
</feature>
<evidence type="ECO:0000256" key="11">
    <source>
        <dbReference type="ARBA" id="ARBA00023136"/>
    </source>
</evidence>
<evidence type="ECO:0000259" key="14">
    <source>
        <dbReference type="Pfam" id="PF01292"/>
    </source>
</evidence>
<accession>A0A1S8YIJ6</accession>
<keyword evidence="5" id="KW-0349">Heme</keyword>
<evidence type="ECO:0000313" key="15">
    <source>
        <dbReference type="EMBL" id="OON38536.1"/>
    </source>
</evidence>
<dbReference type="SUPFAM" id="SSF81342">
    <property type="entry name" value="Transmembrane di-heme cytochromes"/>
    <property type="match status" value="1"/>
</dbReference>
<keyword evidence="4" id="KW-1003">Cell membrane</keyword>
<gene>
    <name evidence="15" type="ORF">BTJ39_17920</name>
</gene>